<feature type="region of interest" description="Disordered" evidence="1">
    <location>
        <begin position="214"/>
        <end position="233"/>
    </location>
</feature>
<protein>
    <recommendedName>
        <fullName evidence="4">DUF3349 domain-containing protein</fullName>
    </recommendedName>
</protein>
<dbReference type="OrthoDB" id="4350726at2"/>
<evidence type="ECO:0008006" key="4">
    <source>
        <dbReference type="Google" id="ProtNLM"/>
    </source>
</evidence>
<dbReference type="STRING" id="1194083.BN12_2400004"/>
<name>A0A077M1B8_9MICO</name>
<dbReference type="Proteomes" id="UP000035721">
    <property type="component" value="Unassembled WGS sequence"/>
</dbReference>
<reference evidence="2 3" key="1">
    <citation type="journal article" date="2013" name="ISME J.">
        <title>A metabolic model for members of the genus Tetrasphaera involved in enhanced biological phosphorus removal.</title>
        <authorList>
            <person name="Kristiansen R."/>
            <person name="Nguyen H.T.T."/>
            <person name="Saunders A.M."/>
            <person name="Nielsen J.L."/>
            <person name="Wimmer R."/>
            <person name="Le V.Q."/>
            <person name="McIlroy S.J."/>
            <person name="Petrovski S."/>
            <person name="Seviour R.J."/>
            <person name="Calteau A."/>
            <person name="Nielsen K.L."/>
            <person name="Nielsen P.H."/>
        </authorList>
    </citation>
    <scope>NUCLEOTIDE SEQUENCE [LARGE SCALE GENOMIC DNA]</scope>
    <source>
        <strain evidence="2 3">T1-X7</strain>
    </source>
</reference>
<feature type="compositionally biased region" description="Low complexity" evidence="1">
    <location>
        <begin position="105"/>
        <end position="121"/>
    </location>
</feature>
<dbReference type="RefSeq" id="WP_048554896.1">
    <property type="nucleotide sequence ID" value="NZ_HF570958.1"/>
</dbReference>
<gene>
    <name evidence="2" type="ORF">BN12_2400004</name>
</gene>
<dbReference type="AlphaFoldDB" id="A0A077M1B8"/>
<keyword evidence="3" id="KW-1185">Reference proteome</keyword>
<evidence type="ECO:0000313" key="2">
    <source>
        <dbReference type="EMBL" id="CCH77990.1"/>
    </source>
</evidence>
<feature type="region of interest" description="Disordered" evidence="1">
    <location>
        <begin position="105"/>
        <end position="126"/>
    </location>
</feature>
<sequence length="233" mass="25108">MSPTDALTRILAWLRAGYPTGIPQTDYVALLGVLHRALTPQEVDSIAAELASRAASGVVIDEDDIRAMISGRAFESASPEDVHRVSAALARAGWPLSVLDTTAEPDQDAAAAAPRPSESTETPASDAGVVSRIVGWLREGYPSGVPERDYVPLLALLQRRLTKEEVKMVAKSLRRAEVSPAGPDDIAAAIEELIRTTPSEDDLHRVKDRLAKKGWPVDFPDPDSPARPHLVRT</sequence>
<dbReference type="Gene3D" id="1.10.10.2390">
    <property type="match status" value="2"/>
</dbReference>
<evidence type="ECO:0000256" key="1">
    <source>
        <dbReference type="SAM" id="MobiDB-lite"/>
    </source>
</evidence>
<dbReference type="EMBL" id="CAJB01000158">
    <property type="protein sequence ID" value="CCH77990.1"/>
    <property type="molecule type" value="Genomic_DNA"/>
</dbReference>
<dbReference type="Gene3D" id="6.10.140.2080">
    <property type="match status" value="2"/>
</dbReference>
<accession>A0A077M1B8</accession>
<proteinExistence type="predicted"/>
<organism evidence="2 3">
    <name type="scientific">Nostocoides japonicum T1-X7</name>
    <dbReference type="NCBI Taxonomy" id="1194083"/>
    <lineage>
        <taxon>Bacteria</taxon>
        <taxon>Bacillati</taxon>
        <taxon>Actinomycetota</taxon>
        <taxon>Actinomycetes</taxon>
        <taxon>Micrococcales</taxon>
        <taxon>Intrasporangiaceae</taxon>
        <taxon>Nostocoides</taxon>
    </lineage>
</organism>
<dbReference type="InterPro" id="IPR021784">
    <property type="entry name" value="DUF3349"/>
</dbReference>
<dbReference type="Pfam" id="PF11829">
    <property type="entry name" value="DUF3349"/>
    <property type="match status" value="2"/>
</dbReference>
<comment type="caution">
    <text evidence="2">The sequence shown here is derived from an EMBL/GenBank/DDBJ whole genome shotgun (WGS) entry which is preliminary data.</text>
</comment>
<evidence type="ECO:0000313" key="3">
    <source>
        <dbReference type="Proteomes" id="UP000035721"/>
    </source>
</evidence>